<dbReference type="PANTHER" id="PTHR47718">
    <property type="entry name" value="OS01G0519700 PROTEIN"/>
    <property type="match status" value="1"/>
</dbReference>
<sequence length="426" mass="49396">MLDVGYNIKEWHESCEEKKLDSCMLGTTSEKNDCINMNTDAQEKCNLSYSTDPSTILQLVLNSVEEADQFYIDYATAMGFNVRKSHKENRKGGNIVKNRELVCSRAGLWMPLKEACIHFAHDISSGLYRVTNFNPYHNHPLETAKTEHVLKVNWLTFSGIRAGKAIDFMEHLESGPGKLPFRRKDDLIFSYTVDNEKTLTKLFWTNGMSRAEFRLFDNVLVFDNTYKTNTYQFPLVLFYGINNHLGTYLLQEFCAAIGGLSSKSIPTDQDVAMRIAIELEFPEAKHRICNWHLEHFGALLKRNYSIEKFEVTWVSLIEKHGVANHPWVIDIYRKRELWSEAYCRGHFMGMMGTAQRVEYLNALFKFSVGKIRAKFFENQEDAERSIPMIKNTALRILERQATFFYTNKVFSFVLEEIVKEQGLLLE</sequence>
<name>A0A2G9HUA4_9LAMI</name>
<evidence type="ECO:0000313" key="3">
    <source>
        <dbReference type="Proteomes" id="UP000231279"/>
    </source>
</evidence>
<dbReference type="STRING" id="429701.A0A2G9HUA4"/>
<protein>
    <recommendedName>
        <fullName evidence="1">MULE transposase domain-containing protein</fullName>
    </recommendedName>
</protein>
<dbReference type="AlphaFoldDB" id="A0A2G9HUA4"/>
<accession>A0A2G9HUA4</accession>
<evidence type="ECO:0000259" key="1">
    <source>
        <dbReference type="Pfam" id="PF10551"/>
    </source>
</evidence>
<dbReference type="Proteomes" id="UP000231279">
    <property type="component" value="Unassembled WGS sequence"/>
</dbReference>
<dbReference type="EMBL" id="NKXS01001004">
    <property type="protein sequence ID" value="PIN21084.1"/>
    <property type="molecule type" value="Genomic_DNA"/>
</dbReference>
<proteinExistence type="predicted"/>
<dbReference type="Pfam" id="PF10551">
    <property type="entry name" value="MULE"/>
    <property type="match status" value="1"/>
</dbReference>
<dbReference type="InterPro" id="IPR018289">
    <property type="entry name" value="MULE_transposase_dom"/>
</dbReference>
<reference evidence="3" key="1">
    <citation type="journal article" date="2018" name="Gigascience">
        <title>Genome assembly of the Pink Ipe (Handroanthus impetiginosus, Bignoniaceae), a highly valued, ecologically keystone Neotropical timber forest tree.</title>
        <authorList>
            <person name="Silva-Junior O.B."/>
            <person name="Grattapaglia D."/>
            <person name="Novaes E."/>
            <person name="Collevatti R.G."/>
        </authorList>
    </citation>
    <scope>NUCLEOTIDE SEQUENCE [LARGE SCALE GENOMIC DNA]</scope>
    <source>
        <strain evidence="3">cv. UFG-1</strain>
    </source>
</reference>
<gene>
    <name evidence="2" type="ORF">CDL12_06222</name>
</gene>
<comment type="caution">
    <text evidence="2">The sequence shown here is derived from an EMBL/GenBank/DDBJ whole genome shotgun (WGS) entry which is preliminary data.</text>
</comment>
<dbReference type="PANTHER" id="PTHR47718:SF15">
    <property type="entry name" value="PROTEIN FAR1-RELATED SEQUENCE 5-LIKE"/>
    <property type="match status" value="1"/>
</dbReference>
<organism evidence="2 3">
    <name type="scientific">Handroanthus impetiginosus</name>
    <dbReference type="NCBI Taxonomy" id="429701"/>
    <lineage>
        <taxon>Eukaryota</taxon>
        <taxon>Viridiplantae</taxon>
        <taxon>Streptophyta</taxon>
        <taxon>Embryophyta</taxon>
        <taxon>Tracheophyta</taxon>
        <taxon>Spermatophyta</taxon>
        <taxon>Magnoliopsida</taxon>
        <taxon>eudicotyledons</taxon>
        <taxon>Gunneridae</taxon>
        <taxon>Pentapetalae</taxon>
        <taxon>asterids</taxon>
        <taxon>lamiids</taxon>
        <taxon>Lamiales</taxon>
        <taxon>Bignoniaceae</taxon>
        <taxon>Crescentiina</taxon>
        <taxon>Tabebuia alliance</taxon>
        <taxon>Handroanthus</taxon>
    </lineage>
</organism>
<feature type="domain" description="MULE transposase" evidence="1">
    <location>
        <begin position="249"/>
        <end position="293"/>
    </location>
</feature>
<keyword evidence="3" id="KW-1185">Reference proteome</keyword>
<evidence type="ECO:0000313" key="2">
    <source>
        <dbReference type="EMBL" id="PIN21084.1"/>
    </source>
</evidence>
<dbReference type="OrthoDB" id="1749428at2759"/>